<name>X0SQS2_9ZZZZ</name>
<accession>X0SQS2</accession>
<organism evidence="1">
    <name type="scientific">marine sediment metagenome</name>
    <dbReference type="NCBI Taxonomy" id="412755"/>
    <lineage>
        <taxon>unclassified sequences</taxon>
        <taxon>metagenomes</taxon>
        <taxon>ecological metagenomes</taxon>
    </lineage>
</organism>
<sequence>TPGDELSVHYLSDIPDADVGGSEKWLFTNDFRYRPEHFLPRIKFPLSAVNLEGKKLLSAEVFTCYGPHLEIDFEMLKRNADYCLAGGVNQMFYHGMAYSPDDEPYPGWMFWAATHFSRTNTLWRNINKFNNYVARCQSFLQQGIYDSDFLLYLPYFDYWAENDKLHILPQASFDFGLLPVASELWNAGFCYDFISDRLLIDQIDVLDGQLTGPAHSYRTIIVPDCKYIPLETLEKLYALAGEGADIVFWQKIPDDVPGLESYNKRRESLNQLKNKIFAHKTSNADIKEYEIGKGRIMIINDFDILPELRIKKEELLESNLPFIRKRNSDEWIYFITNPERKKKEGWFKLDVEGKSVVILDPMLYKAGIAQSRKSNDKKTEVYLSIAPNKSYFLKISDKKLNGNRWKYETSGDKGFTINSKWNVSFVEGGDVLPEKMEIDRLQSWTLFDSSHISYKYFSGTAIYKTTFTVPLELRDTEKWSIDLG</sequence>
<evidence type="ECO:0000313" key="1">
    <source>
        <dbReference type="EMBL" id="GAF77466.1"/>
    </source>
</evidence>
<dbReference type="Pfam" id="PF17132">
    <property type="entry name" value="Glyco_hydro_106"/>
    <property type="match status" value="1"/>
</dbReference>
<dbReference type="AlphaFoldDB" id="X0SQS2"/>
<proteinExistence type="predicted"/>
<dbReference type="PANTHER" id="PTHR36848">
    <property type="entry name" value="DNA-BINDING PROTEIN (PUTATIVE SECRETED PROTEIN)-RELATED"/>
    <property type="match status" value="1"/>
</dbReference>
<dbReference type="EMBL" id="BARS01003094">
    <property type="protein sequence ID" value="GAF77466.1"/>
    <property type="molecule type" value="Genomic_DNA"/>
</dbReference>
<reference evidence="1" key="1">
    <citation type="journal article" date="2014" name="Front. Microbiol.">
        <title>High frequency of phylogenetically diverse reductive dehalogenase-homologous genes in deep subseafloor sedimentary metagenomes.</title>
        <authorList>
            <person name="Kawai M."/>
            <person name="Futagami T."/>
            <person name="Toyoda A."/>
            <person name="Takaki Y."/>
            <person name="Nishi S."/>
            <person name="Hori S."/>
            <person name="Arai W."/>
            <person name="Tsubouchi T."/>
            <person name="Morono Y."/>
            <person name="Uchiyama I."/>
            <person name="Ito T."/>
            <person name="Fujiyama A."/>
            <person name="Inagaki F."/>
            <person name="Takami H."/>
        </authorList>
    </citation>
    <scope>NUCLEOTIDE SEQUENCE</scope>
    <source>
        <strain evidence="1">Expedition CK06-06</strain>
    </source>
</reference>
<protein>
    <submittedName>
        <fullName evidence="1">Uncharacterized protein</fullName>
    </submittedName>
</protein>
<comment type="caution">
    <text evidence="1">The sequence shown here is derived from an EMBL/GenBank/DDBJ whole genome shotgun (WGS) entry which is preliminary data.</text>
</comment>
<feature type="non-terminal residue" evidence="1">
    <location>
        <position position="484"/>
    </location>
</feature>
<dbReference type="PANTHER" id="PTHR36848:SF2">
    <property type="entry name" value="SECRETED PROTEIN"/>
    <property type="match status" value="1"/>
</dbReference>
<gene>
    <name evidence="1" type="ORF">S01H1_05957</name>
</gene>
<feature type="non-terminal residue" evidence="1">
    <location>
        <position position="1"/>
    </location>
</feature>
<dbReference type="InterPro" id="IPR053161">
    <property type="entry name" value="Ulvan_degrading_GH"/>
</dbReference>